<evidence type="ECO:0000256" key="1">
    <source>
        <dbReference type="SAM" id="MobiDB-lite"/>
    </source>
</evidence>
<name>A0ABQ4EU41_9ACTN</name>
<dbReference type="Proteomes" id="UP000621500">
    <property type="component" value="Unassembled WGS sequence"/>
</dbReference>
<organism evidence="3 4">
    <name type="scientific">Plantactinospora mayteni</name>
    <dbReference type="NCBI Taxonomy" id="566021"/>
    <lineage>
        <taxon>Bacteria</taxon>
        <taxon>Bacillati</taxon>
        <taxon>Actinomycetota</taxon>
        <taxon>Actinomycetes</taxon>
        <taxon>Micromonosporales</taxon>
        <taxon>Micromonosporaceae</taxon>
        <taxon>Plantactinospora</taxon>
    </lineage>
</organism>
<evidence type="ECO:0008006" key="5">
    <source>
        <dbReference type="Google" id="ProtNLM"/>
    </source>
</evidence>
<proteinExistence type="predicted"/>
<feature type="transmembrane region" description="Helical" evidence="2">
    <location>
        <begin position="360"/>
        <end position="380"/>
    </location>
</feature>
<dbReference type="RefSeq" id="WP_203859637.1">
    <property type="nucleotide sequence ID" value="NZ_BAAAZQ010000010.1"/>
</dbReference>
<gene>
    <name evidence="3" type="ORF">Pma05_47500</name>
</gene>
<keyword evidence="2" id="KW-0812">Transmembrane</keyword>
<evidence type="ECO:0000313" key="4">
    <source>
        <dbReference type="Proteomes" id="UP000621500"/>
    </source>
</evidence>
<evidence type="ECO:0000313" key="3">
    <source>
        <dbReference type="EMBL" id="GIG98177.1"/>
    </source>
</evidence>
<keyword evidence="2" id="KW-1133">Transmembrane helix</keyword>
<sequence length="770" mass="85822">MTTRAETPDTDPPEQDQVGAGDLDDPGPSRTSLRTKTKGLLVDFAYLAMDGLEKLIELGIRLNSDWKENANERRLERRERLVVGAVTGILATPEFYHSMRVHGGSSTFVLSYIKEREDEILMHYAALYEDLRQGSKKIIAYTPPGALGLWLFGNALRDKWHENDRSAPGTFPSTAWLQKTLDTLGDPGLVATSLVAIFVLISMTAGLFKDAIDHRKAYVRVKMELREAILPHVRVAMNIWSDKHSPTALRFDQAPALSSATDDRYLIDRDELKRIQTLVSELGASAVAISGPRGAGKSTLLRSLTTPQAAPRNLVVSLDAPASYDAKEFVIALYRQLCERVRERLSGMVDARWKRVSRGILNAIRILVALASIFLILIQVRPDAISILPIRVDPIPLPKNIWQMASYLALFAVVFTLAGSLRPHKGRTGAAELVRRSIEEEKALRFLQTISVERSGGLKAKVGFELGRKNTRQLIEQVASLPDLIRAYRSFAADSILWWRESLYDGNLVVIIDELDRVTDVESAERFINDIKGIFGILHCTYLVTVSEDALAQFERRMVGIRPVLDSTFDEVVRLPVLNISQAKELLGRRLVGFPQAFVTLCHALSGGIPRDLIRTARALIDARRRLDQDDLVPLTYEIVHQEIRRLKSGLIGRVNSELTGEAAFDLLKVLADPDWPELESESVLAAANTALRPDADRPANRVSMQLGVALYYYATILQVFEAFEPQHPEDSARLADLGLRLAVARSVMPTSVDLAYVHVQRLRIQEGLG</sequence>
<reference evidence="3 4" key="1">
    <citation type="submission" date="2021-01" db="EMBL/GenBank/DDBJ databases">
        <title>Whole genome shotgun sequence of Plantactinospora mayteni NBRC 109088.</title>
        <authorList>
            <person name="Komaki H."/>
            <person name="Tamura T."/>
        </authorList>
    </citation>
    <scope>NUCLEOTIDE SEQUENCE [LARGE SCALE GENOMIC DNA]</scope>
    <source>
        <strain evidence="3 4">NBRC 109088</strain>
    </source>
</reference>
<dbReference type="SUPFAM" id="SSF52540">
    <property type="entry name" value="P-loop containing nucleoside triphosphate hydrolases"/>
    <property type="match status" value="1"/>
</dbReference>
<evidence type="ECO:0000256" key="2">
    <source>
        <dbReference type="SAM" id="Phobius"/>
    </source>
</evidence>
<keyword evidence="4" id="KW-1185">Reference proteome</keyword>
<dbReference type="InterPro" id="IPR027417">
    <property type="entry name" value="P-loop_NTPase"/>
</dbReference>
<accession>A0ABQ4EU41</accession>
<keyword evidence="2" id="KW-0472">Membrane</keyword>
<comment type="caution">
    <text evidence="3">The sequence shown here is derived from an EMBL/GenBank/DDBJ whole genome shotgun (WGS) entry which is preliminary data.</text>
</comment>
<dbReference type="EMBL" id="BONX01000032">
    <property type="protein sequence ID" value="GIG98177.1"/>
    <property type="molecule type" value="Genomic_DNA"/>
</dbReference>
<feature type="transmembrane region" description="Helical" evidence="2">
    <location>
        <begin position="189"/>
        <end position="208"/>
    </location>
</feature>
<protein>
    <recommendedName>
        <fullName evidence="5">KAP NTPase domain-containing protein</fullName>
    </recommendedName>
</protein>
<dbReference type="Gene3D" id="3.40.50.300">
    <property type="entry name" value="P-loop containing nucleotide triphosphate hydrolases"/>
    <property type="match status" value="1"/>
</dbReference>
<feature type="region of interest" description="Disordered" evidence="1">
    <location>
        <begin position="1"/>
        <end position="32"/>
    </location>
</feature>
<feature type="transmembrane region" description="Helical" evidence="2">
    <location>
        <begin position="400"/>
        <end position="418"/>
    </location>
</feature>